<dbReference type="GO" id="GO:0000712">
    <property type="term" value="P:resolution of meiotic recombination intermediates"/>
    <property type="evidence" value="ECO:0007669"/>
    <property type="project" value="TreeGrafter"/>
</dbReference>
<feature type="compositionally biased region" description="Basic and acidic residues" evidence="7">
    <location>
        <begin position="22"/>
        <end position="57"/>
    </location>
</feature>
<dbReference type="AlphaFoldDB" id="Q4S4U3"/>
<dbReference type="GO" id="GO:0031297">
    <property type="term" value="P:replication fork processing"/>
    <property type="evidence" value="ECO:0007669"/>
    <property type="project" value="TreeGrafter"/>
</dbReference>
<keyword evidence="3" id="KW-0227">DNA damage</keyword>
<dbReference type="FunFam" id="1.10.150.670:FF:000002">
    <property type="entry name" value="Crossover junction endonuclease EME1"/>
    <property type="match status" value="1"/>
</dbReference>
<keyword evidence="6" id="KW-0539">Nucleus</keyword>
<dbReference type="Gene3D" id="1.10.150.670">
    <property type="entry name" value="Crossover junction endonuclease EME1, DNA-binding domain"/>
    <property type="match status" value="1"/>
</dbReference>
<feature type="compositionally biased region" description="Polar residues" evidence="7">
    <location>
        <begin position="1"/>
        <end position="12"/>
    </location>
</feature>
<evidence type="ECO:0000256" key="5">
    <source>
        <dbReference type="ARBA" id="ARBA00023204"/>
    </source>
</evidence>
<feature type="domain" description="ERCC4" evidence="8">
    <location>
        <begin position="112"/>
        <end position="286"/>
    </location>
</feature>
<evidence type="ECO:0000256" key="2">
    <source>
        <dbReference type="ARBA" id="ARBA00005313"/>
    </source>
</evidence>
<dbReference type="KEGG" id="tng:GSTEN00024034G001"/>
<protein>
    <submittedName>
        <fullName evidence="9">(spotted green pufferfish) hypothetical protein</fullName>
    </submittedName>
</protein>
<evidence type="ECO:0000256" key="1">
    <source>
        <dbReference type="ARBA" id="ARBA00004123"/>
    </source>
</evidence>
<evidence type="ECO:0000313" key="9">
    <source>
        <dbReference type="EMBL" id="CAG04339.1"/>
    </source>
</evidence>
<dbReference type="GO" id="GO:0006302">
    <property type="term" value="P:double-strand break repair"/>
    <property type="evidence" value="ECO:0007669"/>
    <property type="project" value="TreeGrafter"/>
</dbReference>
<comment type="subcellular location">
    <subcellularLocation>
        <location evidence="1">Nucleus</location>
    </subcellularLocation>
</comment>
<dbReference type="GO" id="GO:0008821">
    <property type="term" value="F:crossover junction DNA endonuclease activity"/>
    <property type="evidence" value="ECO:0007669"/>
    <property type="project" value="TreeGrafter"/>
</dbReference>
<dbReference type="OrthoDB" id="343092at2759"/>
<dbReference type="GO" id="GO:0005634">
    <property type="term" value="C:nucleus"/>
    <property type="evidence" value="ECO:0007669"/>
    <property type="project" value="UniProtKB-SubCell"/>
</dbReference>
<dbReference type="GO" id="GO:0003677">
    <property type="term" value="F:DNA binding"/>
    <property type="evidence" value="ECO:0007669"/>
    <property type="project" value="InterPro"/>
</dbReference>
<dbReference type="EMBL" id="CAAE01014738">
    <property type="protein sequence ID" value="CAG04339.1"/>
    <property type="molecule type" value="Genomic_DNA"/>
</dbReference>
<dbReference type="Pfam" id="PF21292">
    <property type="entry name" value="EME1-MUS81_C"/>
    <property type="match status" value="1"/>
</dbReference>
<keyword evidence="5" id="KW-0234">DNA repair</keyword>
<reference evidence="9" key="1">
    <citation type="journal article" date="2004" name="Nature">
        <title>Genome duplication in the teleost fish Tetraodon nigroviridis reveals the early vertebrate proto-karyotype.</title>
        <authorList>
            <person name="Jaillon O."/>
            <person name="Aury J.-M."/>
            <person name="Brunet F."/>
            <person name="Petit J.-L."/>
            <person name="Stange-Thomann N."/>
            <person name="Mauceli E."/>
            <person name="Bouneau L."/>
            <person name="Fischer C."/>
            <person name="Ozouf-Costaz C."/>
            <person name="Bernot A."/>
            <person name="Nicaud S."/>
            <person name="Jaffe D."/>
            <person name="Fisher S."/>
            <person name="Lutfalla G."/>
            <person name="Dossat C."/>
            <person name="Segurens B."/>
            <person name="Dasilva C."/>
            <person name="Salanoubat M."/>
            <person name="Levy M."/>
            <person name="Boudet N."/>
            <person name="Castellano S."/>
            <person name="Anthouard V."/>
            <person name="Jubin C."/>
            <person name="Castelli V."/>
            <person name="Katinka M."/>
            <person name="Vacherie B."/>
            <person name="Biemont C."/>
            <person name="Skalli Z."/>
            <person name="Cattolico L."/>
            <person name="Poulain J."/>
            <person name="De Berardinis V."/>
            <person name="Cruaud C."/>
            <person name="Duprat S."/>
            <person name="Brottier P."/>
            <person name="Coutanceau J.-P."/>
            <person name="Gouzy J."/>
            <person name="Parra G."/>
            <person name="Lardier G."/>
            <person name="Chapple C."/>
            <person name="McKernan K.J."/>
            <person name="McEwan P."/>
            <person name="Bosak S."/>
            <person name="Kellis M."/>
            <person name="Volff J.-N."/>
            <person name="Guigo R."/>
            <person name="Zody M.C."/>
            <person name="Mesirov J."/>
            <person name="Lindblad-Toh K."/>
            <person name="Birren B."/>
            <person name="Nusbaum C."/>
            <person name="Kahn D."/>
            <person name="Robinson-Rechavi M."/>
            <person name="Laudet V."/>
            <person name="Schachter V."/>
            <person name="Quetier F."/>
            <person name="Saurin W."/>
            <person name="Scarpelli C."/>
            <person name="Wincker P."/>
            <person name="Lander E.S."/>
            <person name="Weissenbach J."/>
            <person name="Roest Crollius H."/>
        </authorList>
    </citation>
    <scope>NUCLEOTIDE SEQUENCE [LARGE SCALE GENOMIC DNA]</scope>
</reference>
<comment type="caution">
    <text evidence="9">The sequence shown here is derived from an EMBL/GenBank/DDBJ whole genome shotgun (WGS) entry which is preliminary data.</text>
</comment>
<accession>Q4S4U3</accession>
<dbReference type="InterPro" id="IPR006166">
    <property type="entry name" value="ERCC4_domain"/>
</dbReference>
<comment type="similarity">
    <text evidence="2">Belongs to the EME1/MMS4 family.</text>
</comment>
<dbReference type="GO" id="GO:0048476">
    <property type="term" value="C:Holliday junction resolvase complex"/>
    <property type="evidence" value="ECO:0007669"/>
    <property type="project" value="InterPro"/>
</dbReference>
<dbReference type="SMART" id="SM00891">
    <property type="entry name" value="ERCC4"/>
    <property type="match status" value="1"/>
</dbReference>
<dbReference type="PANTHER" id="PTHR21077">
    <property type="entry name" value="EME1 PROTEIN"/>
    <property type="match status" value="1"/>
</dbReference>
<proteinExistence type="inferred from homology"/>
<dbReference type="GO" id="GO:0031573">
    <property type="term" value="P:mitotic intra-S DNA damage checkpoint signaling"/>
    <property type="evidence" value="ECO:0007669"/>
    <property type="project" value="TreeGrafter"/>
</dbReference>
<evidence type="ECO:0000259" key="8">
    <source>
        <dbReference type="SMART" id="SM00891"/>
    </source>
</evidence>
<keyword evidence="4" id="KW-0233">DNA recombination</keyword>
<dbReference type="InterPro" id="IPR042530">
    <property type="entry name" value="EME1/EME2_C"/>
</dbReference>
<organism evidence="9">
    <name type="scientific">Tetraodon nigroviridis</name>
    <name type="common">Spotted green pufferfish</name>
    <name type="synonym">Chelonodon nigroviridis</name>
    <dbReference type="NCBI Taxonomy" id="99883"/>
    <lineage>
        <taxon>Eukaryota</taxon>
        <taxon>Metazoa</taxon>
        <taxon>Chordata</taxon>
        <taxon>Craniata</taxon>
        <taxon>Vertebrata</taxon>
        <taxon>Euteleostomi</taxon>
        <taxon>Actinopterygii</taxon>
        <taxon>Neopterygii</taxon>
        <taxon>Teleostei</taxon>
        <taxon>Neoteleostei</taxon>
        <taxon>Acanthomorphata</taxon>
        <taxon>Eupercaria</taxon>
        <taxon>Tetraodontiformes</taxon>
        <taxon>Tetradontoidea</taxon>
        <taxon>Tetraodontidae</taxon>
        <taxon>Tetraodon</taxon>
    </lineage>
</organism>
<evidence type="ECO:0000256" key="4">
    <source>
        <dbReference type="ARBA" id="ARBA00023172"/>
    </source>
</evidence>
<evidence type="ECO:0000256" key="7">
    <source>
        <dbReference type="SAM" id="MobiDB-lite"/>
    </source>
</evidence>
<reference evidence="9" key="2">
    <citation type="submission" date="2004-02" db="EMBL/GenBank/DDBJ databases">
        <authorList>
            <consortium name="Genoscope"/>
            <consortium name="Whitehead Institute Centre for Genome Research"/>
        </authorList>
    </citation>
    <scope>NUCLEOTIDE SEQUENCE</scope>
</reference>
<gene>
    <name evidence="9" type="ORF">GSTENG00024034001</name>
</gene>
<sequence>MSVRRTANTWDISESGESDTESQSRARERQRAARAQEKEERRREQRSRREAAESLKSLRPENYLRSLTVGIDPAGRLRPAAGHPGHSGLEVCHRSPGAPSQRHLEQSLPGGRLMIDRREEESGEGSATHPLLEALNREPRKVVTVLLTESHPDSLFLCTSRSVGISPWSSWATGRRSLTMCVLSPRPYQRGLTGSGAALNRHRSGPSDASRLLRFPSRSRLLTERPALPFCLEGSWASGVRVERDGSGLVQVWRSQLQQLNRVSSAAASAVTTAYPSPQLLLQAYWALAAEAERKGLLAGLLVRSGDNERRLGPEMSARIYRYLTAQNPQLVLD</sequence>
<name>Q4S4U3_TETNG</name>
<feature type="region of interest" description="Disordered" evidence="7">
    <location>
        <begin position="1"/>
        <end position="57"/>
    </location>
</feature>
<evidence type="ECO:0000256" key="6">
    <source>
        <dbReference type="ARBA" id="ARBA00023242"/>
    </source>
</evidence>
<dbReference type="InterPro" id="IPR033310">
    <property type="entry name" value="Mms4/EME1/EME2"/>
</dbReference>
<dbReference type="PANTHER" id="PTHR21077:SF6">
    <property type="entry name" value="CROSSOVER JUNCTION ENDONUCLEASE EME2-RELATED"/>
    <property type="match status" value="1"/>
</dbReference>
<evidence type="ECO:0000256" key="3">
    <source>
        <dbReference type="ARBA" id="ARBA00022763"/>
    </source>
</evidence>